<gene>
    <name evidence="2" type="ORF">DUI87_25370</name>
</gene>
<dbReference type="Proteomes" id="UP000269221">
    <property type="component" value="Unassembled WGS sequence"/>
</dbReference>
<keyword evidence="3" id="KW-1185">Reference proteome</keyword>
<protein>
    <submittedName>
        <fullName evidence="2">Uncharacterized protein</fullName>
    </submittedName>
</protein>
<evidence type="ECO:0000313" key="2">
    <source>
        <dbReference type="EMBL" id="RMB97892.1"/>
    </source>
</evidence>
<accession>A0A3M0JAE3</accession>
<dbReference type="OrthoDB" id="9034619at2759"/>
<evidence type="ECO:0000256" key="1">
    <source>
        <dbReference type="SAM" id="MobiDB-lite"/>
    </source>
</evidence>
<organism evidence="2 3">
    <name type="scientific">Hirundo rustica rustica</name>
    <dbReference type="NCBI Taxonomy" id="333673"/>
    <lineage>
        <taxon>Eukaryota</taxon>
        <taxon>Metazoa</taxon>
        <taxon>Chordata</taxon>
        <taxon>Craniata</taxon>
        <taxon>Vertebrata</taxon>
        <taxon>Euteleostomi</taxon>
        <taxon>Archelosauria</taxon>
        <taxon>Archosauria</taxon>
        <taxon>Dinosauria</taxon>
        <taxon>Saurischia</taxon>
        <taxon>Theropoda</taxon>
        <taxon>Coelurosauria</taxon>
        <taxon>Aves</taxon>
        <taxon>Neognathae</taxon>
        <taxon>Neoaves</taxon>
        <taxon>Telluraves</taxon>
        <taxon>Australaves</taxon>
        <taxon>Passeriformes</taxon>
        <taxon>Sylvioidea</taxon>
        <taxon>Hirundinidae</taxon>
        <taxon>Hirundo</taxon>
    </lineage>
</organism>
<sequence length="256" mass="29068">MEILLIPHTLQGFGTPQMNFLDMQNTVLRQLWELGTGNRHPHLPITPGKCFLAIQVLLPWHRRNKDPAMDPPPGYAIQLELDTAGMSQRNFCVRVELLCTCTREQLGQDMLCCLQHPEEELRRKQEPSLLHTLCTGSCLDVEATARWFCRFVRIAWLLLPQSYRWHLMLHPSSHSCKFQLSKDKESFMAETISGVRQGDSDIFVESQLIEAGMLSTMWPETYAVAEAKFFRPISRQPPRTAGTASACSSSAAPAWV</sequence>
<feature type="compositionally biased region" description="Low complexity" evidence="1">
    <location>
        <begin position="241"/>
        <end position="256"/>
    </location>
</feature>
<dbReference type="EMBL" id="QRBI01000154">
    <property type="protein sequence ID" value="RMB97892.1"/>
    <property type="molecule type" value="Genomic_DNA"/>
</dbReference>
<evidence type="ECO:0000313" key="3">
    <source>
        <dbReference type="Proteomes" id="UP000269221"/>
    </source>
</evidence>
<proteinExistence type="predicted"/>
<dbReference type="STRING" id="333673.A0A3M0JAE3"/>
<feature type="region of interest" description="Disordered" evidence="1">
    <location>
        <begin position="236"/>
        <end position="256"/>
    </location>
</feature>
<name>A0A3M0JAE3_HIRRU</name>
<comment type="caution">
    <text evidence="2">The sequence shown here is derived from an EMBL/GenBank/DDBJ whole genome shotgun (WGS) entry which is preliminary data.</text>
</comment>
<reference evidence="2 3" key="1">
    <citation type="submission" date="2018-07" db="EMBL/GenBank/DDBJ databases">
        <title>A high quality draft genome assembly of the barn swallow (H. rustica rustica).</title>
        <authorList>
            <person name="Formenti G."/>
            <person name="Chiara M."/>
            <person name="Poveda L."/>
            <person name="Francoijs K.-J."/>
            <person name="Bonisoli-Alquati A."/>
            <person name="Canova L."/>
            <person name="Gianfranceschi L."/>
            <person name="Horner D.S."/>
            <person name="Saino N."/>
        </authorList>
    </citation>
    <scope>NUCLEOTIDE SEQUENCE [LARGE SCALE GENOMIC DNA]</scope>
    <source>
        <strain evidence="2">Chelidonia</strain>
        <tissue evidence="2">Blood</tissue>
    </source>
</reference>
<dbReference type="AlphaFoldDB" id="A0A3M0JAE3"/>